<name>B3TB38_9ZZZZ</name>
<organism evidence="2">
    <name type="scientific">uncultured marine microorganism HF4000_APKG8K5</name>
    <dbReference type="NCBI Taxonomy" id="455555"/>
    <lineage>
        <taxon>unclassified sequences</taxon>
        <taxon>environmental samples</taxon>
    </lineage>
</organism>
<sequence>MPDETRKPRTIGSKTGKRIFRGSRYKQRKERLKTDSGNNRPSGFRRVLEHGLTQLLKSADLDLAYPFAADAIDLGKVLQSGRLLFQPAFGNDVALTVFQGGQRGGQHMAAHLPFFAFQKKGFLIRPVIHQKVQMFGRVFSGQWRVQRRITSRKTPVHDGHIPFGHIHSLGDLRRLLRGQFSGIDDLELVLDLAQAEEQLLLRRYRADLHHGPRTQDVFRNRRPDPPHGIGRKPETAIGVEPLNRPHKPHIAFRDQVGQRQAIAPIPPGDFSHKAKMAGNEPVGGLGIVMLTPTLGEHKLLLPFQNRKGLGFPKIVVQPAVLGNNG</sequence>
<evidence type="ECO:0000313" key="2">
    <source>
        <dbReference type="EMBL" id="ABZ09802.1"/>
    </source>
</evidence>
<evidence type="ECO:0000256" key="1">
    <source>
        <dbReference type="SAM" id="MobiDB-lite"/>
    </source>
</evidence>
<feature type="region of interest" description="Disordered" evidence="1">
    <location>
        <begin position="212"/>
        <end position="236"/>
    </location>
</feature>
<gene>
    <name evidence="2" type="ORF">ALOHA_HF4000APKG8K5ctg1g16</name>
</gene>
<accession>B3TB38</accession>
<proteinExistence type="predicted"/>
<feature type="region of interest" description="Disordered" evidence="1">
    <location>
        <begin position="1"/>
        <end position="43"/>
    </location>
</feature>
<dbReference type="EMBL" id="EU016658">
    <property type="protein sequence ID" value="ABZ09802.1"/>
    <property type="molecule type" value="Genomic_DNA"/>
</dbReference>
<feature type="compositionally biased region" description="Basic and acidic residues" evidence="1">
    <location>
        <begin position="216"/>
        <end position="225"/>
    </location>
</feature>
<feature type="compositionally biased region" description="Basic residues" evidence="1">
    <location>
        <begin position="15"/>
        <end position="31"/>
    </location>
</feature>
<reference evidence="2" key="1">
    <citation type="journal article" date="2008" name="ISME J.">
        <title>Genomic patterns of recombination, clonal divergence and environment in marine microbial populations.</title>
        <authorList>
            <person name="Konstantinidis K.T."/>
            <person name="Delong E.F."/>
        </authorList>
    </citation>
    <scope>NUCLEOTIDE SEQUENCE</scope>
</reference>
<protein>
    <submittedName>
        <fullName evidence="2">Uncharacterized protein</fullName>
    </submittedName>
</protein>
<dbReference type="AlphaFoldDB" id="B3TB38"/>